<evidence type="ECO:0000256" key="2">
    <source>
        <dbReference type="ARBA" id="ARBA00005704"/>
    </source>
</evidence>
<dbReference type="PIRSF" id="PIRSF001362">
    <property type="entry name" value="Isocit_lyase"/>
    <property type="match status" value="1"/>
</dbReference>
<name>A0AAJ8MYZ7_9TREE</name>
<dbReference type="Pfam" id="PF00463">
    <property type="entry name" value="ICL"/>
    <property type="match status" value="1"/>
</dbReference>
<evidence type="ECO:0000256" key="3">
    <source>
        <dbReference type="ARBA" id="ARBA00023239"/>
    </source>
</evidence>
<reference evidence="6" key="1">
    <citation type="submission" date="2017-08" db="EMBL/GenBank/DDBJ databases">
        <authorList>
            <person name="Cuomo C."/>
            <person name="Billmyre B."/>
            <person name="Heitman J."/>
        </authorList>
    </citation>
    <scope>NUCLEOTIDE SEQUENCE</scope>
    <source>
        <strain evidence="6">CBS 12478</strain>
    </source>
</reference>
<dbReference type="GO" id="GO:0046421">
    <property type="term" value="F:methylisocitrate lyase activity"/>
    <property type="evidence" value="ECO:0007669"/>
    <property type="project" value="UniProtKB-EC"/>
</dbReference>
<keyword evidence="3 4" id="KW-0456">Lyase</keyword>
<reference evidence="6" key="2">
    <citation type="submission" date="2024-01" db="EMBL/GenBank/DDBJ databases">
        <title>Comparative genomics of Cryptococcus and Kwoniella reveals pathogenesis evolution and contrasting modes of karyotype evolution via chromosome fusion or intercentromeric recombination.</title>
        <authorList>
            <person name="Coelho M.A."/>
            <person name="David-Palma M."/>
            <person name="Shea T."/>
            <person name="Bowers K."/>
            <person name="McGinley-Smith S."/>
            <person name="Mohammad A.W."/>
            <person name="Gnirke A."/>
            <person name="Yurkov A.M."/>
            <person name="Nowrousian M."/>
            <person name="Sun S."/>
            <person name="Cuomo C.A."/>
            <person name="Heitman J."/>
        </authorList>
    </citation>
    <scope>NUCLEOTIDE SEQUENCE</scope>
    <source>
        <strain evidence="6">CBS 12478</strain>
    </source>
</reference>
<evidence type="ECO:0000256" key="5">
    <source>
        <dbReference type="PIRSR" id="PIRSR001362-3"/>
    </source>
</evidence>
<dbReference type="Proteomes" id="UP000322225">
    <property type="component" value="Chromosome 14"/>
</dbReference>
<dbReference type="GO" id="GO:0046872">
    <property type="term" value="F:metal ion binding"/>
    <property type="evidence" value="ECO:0007669"/>
    <property type="project" value="UniProtKB-KW"/>
</dbReference>
<comment type="catalytic activity">
    <reaction evidence="1">
        <text>(2S,3R)-3-hydroxybutane-1,2,3-tricarboxylate = pyruvate + succinate</text>
        <dbReference type="Rhea" id="RHEA:16809"/>
        <dbReference type="ChEBI" id="CHEBI:15361"/>
        <dbReference type="ChEBI" id="CHEBI:30031"/>
        <dbReference type="ChEBI" id="CHEBI:57429"/>
        <dbReference type="EC" id="4.1.3.30"/>
    </reaction>
</comment>
<dbReference type="SUPFAM" id="SSF51621">
    <property type="entry name" value="Phosphoenolpyruvate/pyruvate domain"/>
    <property type="match status" value="1"/>
</dbReference>
<dbReference type="InterPro" id="IPR006254">
    <property type="entry name" value="Isocitrate_lyase"/>
</dbReference>
<dbReference type="Gene3D" id="1.10.10.850">
    <property type="match status" value="1"/>
</dbReference>
<keyword evidence="7" id="KW-1185">Reference proteome</keyword>
<dbReference type="GeneID" id="43587731"/>
<dbReference type="RefSeq" id="XP_065824045.1">
    <property type="nucleotide sequence ID" value="XM_065967973.1"/>
</dbReference>
<dbReference type="KEGG" id="ksn:43587731"/>
<dbReference type="EMBL" id="CP144064">
    <property type="protein sequence ID" value="WWD22655.1"/>
    <property type="molecule type" value="Genomic_DNA"/>
</dbReference>
<dbReference type="InterPro" id="IPR040442">
    <property type="entry name" value="Pyrv_kinase-like_dom_sf"/>
</dbReference>
<dbReference type="PANTHER" id="PTHR21631">
    <property type="entry name" value="ISOCITRATE LYASE/MALATE SYNTHASE"/>
    <property type="match status" value="1"/>
</dbReference>
<keyword evidence="5" id="KW-0479">Metal-binding</keyword>
<comment type="cofactor">
    <cofactor evidence="5">
        <name>Mg(2+)</name>
        <dbReference type="ChEBI" id="CHEBI:18420"/>
    </cofactor>
    <text evidence="5">Can also use Mn(2+) ion.</text>
</comment>
<gene>
    <name evidence="6" type="ORF">CI109_107148</name>
</gene>
<dbReference type="Gene3D" id="3.20.20.60">
    <property type="entry name" value="Phosphoenolpyruvate-binding domains"/>
    <property type="match status" value="1"/>
</dbReference>
<evidence type="ECO:0000256" key="4">
    <source>
        <dbReference type="PIRNR" id="PIRNR001362"/>
    </source>
</evidence>
<dbReference type="InterPro" id="IPR039556">
    <property type="entry name" value="ICL/PEPM"/>
</dbReference>
<proteinExistence type="inferred from homology"/>
<dbReference type="CDD" id="cd00377">
    <property type="entry name" value="ICL_PEPM"/>
    <property type="match status" value="1"/>
</dbReference>
<feature type="binding site" evidence="5">
    <location>
        <position position="161"/>
    </location>
    <ligand>
        <name>Mg(2+)</name>
        <dbReference type="ChEBI" id="CHEBI:18420"/>
    </ligand>
</feature>
<dbReference type="NCBIfam" id="TIGR01346">
    <property type="entry name" value="isocit_lyase"/>
    <property type="match status" value="1"/>
</dbReference>
<dbReference type="GO" id="GO:0004451">
    <property type="term" value="F:isocitrate lyase activity"/>
    <property type="evidence" value="ECO:0007669"/>
    <property type="project" value="InterPro"/>
</dbReference>
<evidence type="ECO:0000256" key="1">
    <source>
        <dbReference type="ARBA" id="ARBA00001050"/>
    </source>
</evidence>
<dbReference type="PANTHER" id="PTHR21631:SF3">
    <property type="entry name" value="BIFUNCTIONAL GLYOXYLATE CYCLE PROTEIN"/>
    <property type="match status" value="1"/>
</dbReference>
<dbReference type="AlphaFoldDB" id="A0AAJ8MYZ7"/>
<evidence type="ECO:0000313" key="7">
    <source>
        <dbReference type="Proteomes" id="UP000322225"/>
    </source>
</evidence>
<keyword evidence="5" id="KW-0460">Magnesium</keyword>
<evidence type="ECO:0000313" key="6">
    <source>
        <dbReference type="EMBL" id="WWD22655.1"/>
    </source>
</evidence>
<comment type="similarity">
    <text evidence="2 4">Belongs to the isocitrate lyase/PEP mutase superfamily. Isocitrate lyase family.</text>
</comment>
<accession>A0AAJ8MYZ7</accession>
<organism evidence="6 7">
    <name type="scientific">Kwoniella shandongensis</name>
    <dbReference type="NCBI Taxonomy" id="1734106"/>
    <lineage>
        <taxon>Eukaryota</taxon>
        <taxon>Fungi</taxon>
        <taxon>Dikarya</taxon>
        <taxon>Basidiomycota</taxon>
        <taxon>Agaricomycotina</taxon>
        <taxon>Tremellomycetes</taxon>
        <taxon>Tremellales</taxon>
        <taxon>Cryptococcaceae</taxon>
        <taxon>Kwoniella</taxon>
    </lineage>
</organism>
<dbReference type="InterPro" id="IPR015813">
    <property type="entry name" value="Pyrv/PenolPyrv_kinase-like_dom"/>
</dbReference>
<protein>
    <recommendedName>
        <fullName evidence="4">Isocitrate lyase</fullName>
    </recommendedName>
</protein>
<dbReference type="GO" id="GO:0019752">
    <property type="term" value="P:carboxylic acid metabolic process"/>
    <property type="evidence" value="ECO:0007669"/>
    <property type="project" value="InterPro"/>
</dbReference>
<sequence>MSDLEQIGELTQFFQSSEQAHFARSWTVDDVERLRNPGPTEEYPLSNRQARKLRKALDSNSRNGSTSFTYGAADPIMAHEMGEAGFDTLYVSGANATLADVPTFDCGGDLADYTYDTLPRKVKQLVQNQLHWARVDKVRTHIGNLKGSKKGIDRLVPIIADGDSGHGNSTATMKMVKLFLDAGVAAIHLDDLLSGEKNFSAGSLTHVVVPVSEHIRRLSAAKLQLDICGSHVVLVGRTDSESASRITSTIDARDRPFILGRTNVDIPSLNQFLQGSKTTGVSRLQEEGEWELQAYLKTLDEAVKGSCTPDEFKEWTSKSVNLNVSDALLLATKMNMSVIWDAEGCRNERGWYRYNGGIEAAISRSIAYAAHSDMVWSCAPGYKRDSVVRYEKEVHRAVPGKWLGYNWSFGDFSKDTDDNIAKLVRDVGSLGYVWQFNPQAGFYAQGIAMHDFAKAVYKDHMVPYVRSIQDGEKKEVSVIDWYEEAGDLVDYMTDIVSLNP</sequence>